<keyword evidence="3" id="KW-0804">Transcription</keyword>
<dbReference type="InterPro" id="IPR010248">
    <property type="entry name" value="His_ut_repres"/>
</dbReference>
<dbReference type="InterPro" id="IPR000524">
    <property type="entry name" value="Tscrpt_reg_HTH_GntR"/>
</dbReference>
<keyword evidence="7" id="KW-1185">Reference proteome</keyword>
<dbReference type="InterPro" id="IPR036390">
    <property type="entry name" value="WH_DNA-bd_sf"/>
</dbReference>
<protein>
    <recommendedName>
        <fullName evidence="4">Histidine utilization repressor</fullName>
    </recommendedName>
</protein>
<dbReference type="GO" id="GO:0003700">
    <property type="term" value="F:DNA-binding transcription factor activity"/>
    <property type="evidence" value="ECO:0007669"/>
    <property type="project" value="UniProtKB-UniRule"/>
</dbReference>
<dbReference type="PANTHER" id="PTHR44846:SF16">
    <property type="entry name" value="TRANSCRIPTIONAL REGULATOR PHNF-RELATED"/>
    <property type="match status" value="1"/>
</dbReference>
<dbReference type="InterPro" id="IPR036388">
    <property type="entry name" value="WH-like_DNA-bd_sf"/>
</dbReference>
<dbReference type="EMBL" id="JAEDAO010000001">
    <property type="protein sequence ID" value="MBK0394808.1"/>
    <property type="molecule type" value="Genomic_DNA"/>
</dbReference>
<accession>A0A934UTI7</accession>
<dbReference type="SUPFAM" id="SSF64288">
    <property type="entry name" value="Chorismate lyase-like"/>
    <property type="match status" value="1"/>
</dbReference>
<dbReference type="Gene3D" id="1.10.10.10">
    <property type="entry name" value="Winged helix-like DNA-binding domain superfamily/Winged helix DNA-binding domain"/>
    <property type="match status" value="1"/>
</dbReference>
<dbReference type="CDD" id="cd07377">
    <property type="entry name" value="WHTH_GntR"/>
    <property type="match status" value="1"/>
</dbReference>
<evidence type="ECO:0000313" key="6">
    <source>
        <dbReference type="EMBL" id="MBK0394808.1"/>
    </source>
</evidence>
<dbReference type="GO" id="GO:0003677">
    <property type="term" value="F:DNA binding"/>
    <property type="evidence" value="ECO:0007669"/>
    <property type="project" value="UniProtKB-UniRule"/>
</dbReference>
<dbReference type="SUPFAM" id="SSF46785">
    <property type="entry name" value="Winged helix' DNA-binding domain"/>
    <property type="match status" value="1"/>
</dbReference>
<dbReference type="PROSITE" id="PS50949">
    <property type="entry name" value="HTH_GNTR"/>
    <property type="match status" value="1"/>
</dbReference>
<keyword evidence="1" id="KW-0805">Transcription regulation</keyword>
<proteinExistence type="predicted"/>
<sequence>MAREDKPAYEQVKDWIRQHISSGEWRPGDPVPSEAVLMDRFAVSRMTAHRALRELATEGLVTRTQGSGTKVAQLHRISSQLVIRDIHVEIAERGHVPGTRVVTIAQEKAGAELAATLALRKGARVFHTVLVHLESGVPIQYEDRYVNPAAAPAYLDTDFTKTSPTAHLIQHAPLTEASYTIEACLPAPHEAQALEIKAGEPCLVMVRRTVSGAHVASVARQLHPASRYSFSGQFQA</sequence>
<dbReference type="Gene3D" id="3.40.1410.10">
    <property type="entry name" value="Chorismate lyase-like"/>
    <property type="match status" value="1"/>
</dbReference>
<dbReference type="PRINTS" id="PR00035">
    <property type="entry name" value="HTHGNTR"/>
</dbReference>
<dbReference type="SMART" id="SM00866">
    <property type="entry name" value="UTRA"/>
    <property type="match status" value="1"/>
</dbReference>
<reference evidence="6" key="1">
    <citation type="submission" date="2020-12" db="EMBL/GenBank/DDBJ databases">
        <title>Ramlibacter sp. nov., isolated from a freshwater alga, Cryptomonas.</title>
        <authorList>
            <person name="Kim H.M."/>
            <person name="Jeon C.O."/>
        </authorList>
    </citation>
    <scope>NUCLEOTIDE SEQUENCE</scope>
    <source>
        <strain evidence="6">CrO1</strain>
    </source>
</reference>
<organism evidence="6 7">
    <name type="scientific">Ramlibacter algicola</name>
    <dbReference type="NCBI Taxonomy" id="2795217"/>
    <lineage>
        <taxon>Bacteria</taxon>
        <taxon>Pseudomonadati</taxon>
        <taxon>Pseudomonadota</taxon>
        <taxon>Betaproteobacteria</taxon>
        <taxon>Burkholderiales</taxon>
        <taxon>Comamonadaceae</taxon>
        <taxon>Ramlibacter</taxon>
    </lineage>
</organism>
<evidence type="ECO:0000256" key="4">
    <source>
        <dbReference type="NCBIfam" id="TIGR02018"/>
    </source>
</evidence>
<dbReference type="InterPro" id="IPR028978">
    <property type="entry name" value="Chorismate_lyase_/UTRA_dom_sf"/>
</dbReference>
<dbReference type="FunFam" id="1.10.10.10:FF:000079">
    <property type="entry name" value="GntR family transcriptional regulator"/>
    <property type="match status" value="1"/>
</dbReference>
<dbReference type="Pfam" id="PF00392">
    <property type="entry name" value="GntR"/>
    <property type="match status" value="1"/>
</dbReference>
<evidence type="ECO:0000313" key="7">
    <source>
        <dbReference type="Proteomes" id="UP000617041"/>
    </source>
</evidence>
<dbReference type="NCBIfam" id="TIGR02018">
    <property type="entry name" value="his_ut_repres"/>
    <property type="match status" value="1"/>
</dbReference>
<dbReference type="InterPro" id="IPR050679">
    <property type="entry name" value="Bact_HTH_transcr_reg"/>
</dbReference>
<dbReference type="InterPro" id="IPR011663">
    <property type="entry name" value="UTRA"/>
</dbReference>
<dbReference type="AlphaFoldDB" id="A0A934UTI7"/>
<evidence type="ECO:0000256" key="3">
    <source>
        <dbReference type="ARBA" id="ARBA00023163"/>
    </source>
</evidence>
<feature type="domain" description="HTH gntR-type" evidence="5">
    <location>
        <begin position="6"/>
        <end position="74"/>
    </location>
</feature>
<dbReference type="Pfam" id="PF07702">
    <property type="entry name" value="UTRA"/>
    <property type="match status" value="1"/>
</dbReference>
<evidence type="ECO:0000256" key="2">
    <source>
        <dbReference type="ARBA" id="ARBA00023125"/>
    </source>
</evidence>
<evidence type="ECO:0000256" key="1">
    <source>
        <dbReference type="ARBA" id="ARBA00023015"/>
    </source>
</evidence>
<dbReference type="SMART" id="SM00345">
    <property type="entry name" value="HTH_GNTR"/>
    <property type="match status" value="1"/>
</dbReference>
<gene>
    <name evidence="6" type="primary">hutC</name>
    <name evidence="6" type="ORF">I8E28_19545</name>
</gene>
<evidence type="ECO:0000259" key="5">
    <source>
        <dbReference type="PROSITE" id="PS50949"/>
    </source>
</evidence>
<keyword evidence="2" id="KW-0238">DNA-binding</keyword>
<comment type="caution">
    <text evidence="6">The sequence shown here is derived from an EMBL/GenBank/DDBJ whole genome shotgun (WGS) entry which is preliminary data.</text>
</comment>
<dbReference type="GO" id="GO:0045892">
    <property type="term" value="P:negative regulation of DNA-templated transcription"/>
    <property type="evidence" value="ECO:0007669"/>
    <property type="project" value="UniProtKB-UniRule"/>
</dbReference>
<dbReference type="RefSeq" id="WP_200789893.1">
    <property type="nucleotide sequence ID" value="NZ_JAEDAO010000001.1"/>
</dbReference>
<name>A0A934UTI7_9BURK</name>
<dbReference type="PANTHER" id="PTHR44846">
    <property type="entry name" value="MANNOSYL-D-GLYCERATE TRANSPORT/METABOLISM SYSTEM REPRESSOR MNGR-RELATED"/>
    <property type="match status" value="1"/>
</dbReference>
<dbReference type="GO" id="GO:0006547">
    <property type="term" value="P:L-histidine metabolic process"/>
    <property type="evidence" value="ECO:0007669"/>
    <property type="project" value="UniProtKB-UniRule"/>
</dbReference>
<dbReference type="Proteomes" id="UP000617041">
    <property type="component" value="Unassembled WGS sequence"/>
</dbReference>